<gene>
    <name evidence="2" type="ORF">GCK32_021360</name>
</gene>
<dbReference type="AlphaFoldDB" id="A0AAN8FGE3"/>
<keyword evidence="1" id="KW-0472">Membrane</keyword>
<evidence type="ECO:0000256" key="1">
    <source>
        <dbReference type="SAM" id="Phobius"/>
    </source>
</evidence>
<evidence type="ECO:0000313" key="2">
    <source>
        <dbReference type="EMBL" id="KAK5979251.1"/>
    </source>
</evidence>
<evidence type="ECO:0000313" key="3">
    <source>
        <dbReference type="Proteomes" id="UP001331761"/>
    </source>
</evidence>
<dbReference type="Proteomes" id="UP001331761">
    <property type="component" value="Unassembled WGS sequence"/>
</dbReference>
<organism evidence="2 3">
    <name type="scientific">Trichostrongylus colubriformis</name>
    <name type="common">Black scour worm</name>
    <dbReference type="NCBI Taxonomy" id="6319"/>
    <lineage>
        <taxon>Eukaryota</taxon>
        <taxon>Metazoa</taxon>
        <taxon>Ecdysozoa</taxon>
        <taxon>Nematoda</taxon>
        <taxon>Chromadorea</taxon>
        <taxon>Rhabditida</taxon>
        <taxon>Rhabditina</taxon>
        <taxon>Rhabditomorpha</taxon>
        <taxon>Strongyloidea</taxon>
        <taxon>Trichostrongylidae</taxon>
        <taxon>Trichostrongylus</taxon>
    </lineage>
</organism>
<reference evidence="2 3" key="1">
    <citation type="submission" date="2019-10" db="EMBL/GenBank/DDBJ databases">
        <title>Assembly and Annotation for the nematode Trichostrongylus colubriformis.</title>
        <authorList>
            <person name="Martin J."/>
        </authorList>
    </citation>
    <scope>NUCLEOTIDE SEQUENCE [LARGE SCALE GENOMIC DNA]</scope>
    <source>
        <strain evidence="2">G859</strain>
        <tissue evidence="2">Whole worm</tissue>
    </source>
</reference>
<dbReference type="EMBL" id="WIXE01008505">
    <property type="protein sequence ID" value="KAK5979251.1"/>
    <property type="molecule type" value="Genomic_DNA"/>
</dbReference>
<proteinExistence type="predicted"/>
<accession>A0AAN8FGE3</accession>
<keyword evidence="1" id="KW-0812">Transmembrane</keyword>
<feature type="transmembrane region" description="Helical" evidence="1">
    <location>
        <begin position="45"/>
        <end position="68"/>
    </location>
</feature>
<name>A0AAN8FGE3_TRICO</name>
<feature type="transmembrane region" description="Helical" evidence="1">
    <location>
        <begin position="12"/>
        <end position="39"/>
    </location>
</feature>
<keyword evidence="3" id="KW-1185">Reference proteome</keyword>
<keyword evidence="1" id="KW-1133">Transmembrane helix</keyword>
<sequence length="96" mass="10893">MCFFQLTKSRLVVPQIVVLVVEIGLYILGTFALIIISVTGAKVTWIALVTVLFFMFFASTNLALLVVYHRHLQEKNNALKTLLATKSVHFKERQNL</sequence>
<comment type="caution">
    <text evidence="2">The sequence shown here is derived from an EMBL/GenBank/DDBJ whole genome shotgun (WGS) entry which is preliminary data.</text>
</comment>
<protein>
    <submittedName>
        <fullName evidence="2">Uncharacterized protein</fullName>
    </submittedName>
</protein>